<protein>
    <submittedName>
        <fullName evidence="1">Uncharacterized protein</fullName>
    </submittedName>
</protein>
<sequence length="42" mass="4853">MLISKERNQAATIVHRAYFNALPIDLSLHQAVQQVYLLVSWN</sequence>
<reference evidence="2" key="1">
    <citation type="submission" date="2017-01" db="EMBL/GenBank/DDBJ databases">
        <authorList>
            <person name="Varghese N."/>
            <person name="Submissions S."/>
        </authorList>
    </citation>
    <scope>NUCLEOTIDE SEQUENCE [LARGE SCALE GENOMIC DNA]</scope>
    <source>
        <strain evidence="2">LP100</strain>
    </source>
</reference>
<keyword evidence="2" id="KW-1185">Reference proteome</keyword>
<name>A0A1R3X295_9BACT</name>
<proteinExistence type="predicted"/>
<evidence type="ECO:0000313" key="1">
    <source>
        <dbReference type="EMBL" id="SIT84315.1"/>
    </source>
</evidence>
<dbReference type="Proteomes" id="UP000187181">
    <property type="component" value="Unassembled WGS sequence"/>
</dbReference>
<dbReference type="AlphaFoldDB" id="A0A1R3X295"/>
<organism evidence="1 2">
    <name type="scientific">Pontibacter indicus</name>
    <dbReference type="NCBI Taxonomy" id="1317125"/>
    <lineage>
        <taxon>Bacteria</taxon>
        <taxon>Pseudomonadati</taxon>
        <taxon>Bacteroidota</taxon>
        <taxon>Cytophagia</taxon>
        <taxon>Cytophagales</taxon>
        <taxon>Hymenobacteraceae</taxon>
        <taxon>Pontibacter</taxon>
    </lineage>
</organism>
<accession>A0A1R3X295</accession>
<gene>
    <name evidence="1" type="ORF">SAMN05444128_1384</name>
</gene>
<dbReference type="STRING" id="1317125.SAMN05444128_1384"/>
<dbReference type="EMBL" id="FTPP01000001">
    <property type="protein sequence ID" value="SIT84315.1"/>
    <property type="molecule type" value="Genomic_DNA"/>
</dbReference>
<evidence type="ECO:0000313" key="2">
    <source>
        <dbReference type="Proteomes" id="UP000187181"/>
    </source>
</evidence>